<feature type="signal peptide" evidence="1">
    <location>
        <begin position="1"/>
        <end position="19"/>
    </location>
</feature>
<dbReference type="InterPro" id="IPR013783">
    <property type="entry name" value="Ig-like_fold"/>
</dbReference>
<organism evidence="3 4">
    <name type="scientific">Prevotella vespertina</name>
    <dbReference type="NCBI Taxonomy" id="2608404"/>
    <lineage>
        <taxon>Bacteria</taxon>
        <taxon>Pseudomonadati</taxon>
        <taxon>Bacteroidota</taxon>
        <taxon>Bacteroidia</taxon>
        <taxon>Bacteroidales</taxon>
        <taxon>Prevotellaceae</taxon>
        <taxon>Prevotella</taxon>
    </lineage>
</organism>
<dbReference type="InterPro" id="IPR024361">
    <property type="entry name" value="BACON"/>
</dbReference>
<evidence type="ECO:0000259" key="2">
    <source>
        <dbReference type="Pfam" id="PF13004"/>
    </source>
</evidence>
<dbReference type="PROSITE" id="PS51257">
    <property type="entry name" value="PROKAR_LIPOPROTEIN"/>
    <property type="match status" value="1"/>
</dbReference>
<comment type="caution">
    <text evidence="3">The sequence shown here is derived from an EMBL/GenBank/DDBJ whole genome shotgun (WGS) entry which is preliminary data.</text>
</comment>
<protein>
    <submittedName>
        <fullName evidence="3">BACON domain-containing protein</fullName>
    </submittedName>
</protein>
<dbReference type="RefSeq" id="WP_155716545.1">
    <property type="nucleotide sequence ID" value="NZ_VVIQ01000013.1"/>
</dbReference>
<keyword evidence="1" id="KW-0732">Signal</keyword>
<evidence type="ECO:0000313" key="3">
    <source>
        <dbReference type="EMBL" id="MUL28686.1"/>
    </source>
</evidence>
<proteinExistence type="predicted"/>
<dbReference type="CDD" id="cd14948">
    <property type="entry name" value="BACON"/>
    <property type="match status" value="1"/>
</dbReference>
<dbReference type="Proteomes" id="UP000482295">
    <property type="component" value="Unassembled WGS sequence"/>
</dbReference>
<dbReference type="Gene3D" id="2.60.40.10">
    <property type="entry name" value="Immunoglobulins"/>
    <property type="match status" value="2"/>
</dbReference>
<reference evidence="3 4" key="1">
    <citation type="submission" date="2019-09" db="EMBL/GenBank/DDBJ databases">
        <title>Prevotella A2879 sp. nov., isolated from an abscess of a patient.</title>
        <authorList>
            <person name="Buhl M."/>
            <person name="Oberhettinger P."/>
        </authorList>
    </citation>
    <scope>NUCLEOTIDE SEQUENCE [LARGE SCALE GENOMIC DNA]</scope>
    <source>
        <strain evidence="3 4">A2879</strain>
    </source>
</reference>
<dbReference type="AlphaFoldDB" id="A0A7C9HHC6"/>
<gene>
    <name evidence="3" type="ORF">F0475_10330</name>
</gene>
<feature type="domain" description="BACON" evidence="2">
    <location>
        <begin position="66"/>
        <end position="110"/>
    </location>
</feature>
<name>A0A7C9HHC6_9BACT</name>
<dbReference type="EMBL" id="VVIQ01000013">
    <property type="protein sequence ID" value="MUL28686.1"/>
    <property type="molecule type" value="Genomic_DNA"/>
</dbReference>
<feature type="chain" id="PRO_5028928610" evidence="1">
    <location>
        <begin position="20"/>
        <end position="375"/>
    </location>
</feature>
<evidence type="ECO:0000313" key="4">
    <source>
        <dbReference type="Proteomes" id="UP000482295"/>
    </source>
</evidence>
<keyword evidence="4" id="KW-1185">Reference proteome</keyword>
<feature type="domain" description="BACON" evidence="2">
    <location>
        <begin position="143"/>
        <end position="192"/>
    </location>
</feature>
<dbReference type="Pfam" id="PF13004">
    <property type="entry name" value="BACON"/>
    <property type="match status" value="2"/>
</dbReference>
<accession>A0A7C9HHC6</accession>
<sequence>MKKLYSMFMLLTTLFVVVACSDDTENPYVMESQVQVVKANVLFGAKGGEGSVEVTAPGVISATLNSSWAVATVEGKTVKVVAQPNESGNGRSAKLTIKSGKDSTQLTVQQTGLVFSLQAEPSYIVNDQAGEKQFALEHTNDINITTTAEWLTASYDDDKFIVKYTQNTTGRVRTAKINYSSGNVSNSIVVTQGALADIIDKSYLLVGTYNANGQQRGIEFPANFVQESGKLFLHISSTSAGFDWKIPVTFDEANLKLSLKSIDNVGTFTGDIKGDGTSMTANVFLLMYSTKVGGKSIVSNDSGVFSGSFFTTKTGEMNCNLDGNVVNGNRLNSLIFAAATGATFSTETFVGSLLSMDEPFLREVVTAATRAKTRF</sequence>
<evidence type="ECO:0000256" key="1">
    <source>
        <dbReference type="SAM" id="SignalP"/>
    </source>
</evidence>